<dbReference type="EnsemblPlants" id="OGLUM10G12190.1">
    <property type="protein sequence ID" value="OGLUM10G12190.1"/>
    <property type="gene ID" value="OGLUM10G12190"/>
</dbReference>
<feature type="region of interest" description="Disordered" evidence="1">
    <location>
        <begin position="1"/>
        <end position="41"/>
    </location>
</feature>
<feature type="compositionally biased region" description="Low complexity" evidence="1">
    <location>
        <begin position="7"/>
        <end position="27"/>
    </location>
</feature>
<dbReference type="HOGENOM" id="CLU_2593666_0_0_1"/>
<organism evidence="2">
    <name type="scientific">Oryza glumipatula</name>
    <dbReference type="NCBI Taxonomy" id="40148"/>
    <lineage>
        <taxon>Eukaryota</taxon>
        <taxon>Viridiplantae</taxon>
        <taxon>Streptophyta</taxon>
        <taxon>Embryophyta</taxon>
        <taxon>Tracheophyta</taxon>
        <taxon>Spermatophyta</taxon>
        <taxon>Magnoliopsida</taxon>
        <taxon>Liliopsida</taxon>
        <taxon>Poales</taxon>
        <taxon>Poaceae</taxon>
        <taxon>BOP clade</taxon>
        <taxon>Oryzoideae</taxon>
        <taxon>Oryzeae</taxon>
        <taxon>Oryzinae</taxon>
        <taxon>Oryza</taxon>
    </lineage>
</organism>
<accession>A0A0E0BBD2</accession>
<name>A0A0E0BBD2_9ORYZ</name>
<dbReference type="Proteomes" id="UP000026961">
    <property type="component" value="Chromosome 10"/>
</dbReference>
<evidence type="ECO:0000313" key="2">
    <source>
        <dbReference type="EnsemblPlants" id="OGLUM10G12190.1"/>
    </source>
</evidence>
<protein>
    <submittedName>
        <fullName evidence="2">Uncharacterized protein</fullName>
    </submittedName>
</protein>
<reference evidence="2" key="2">
    <citation type="submission" date="2018-05" db="EMBL/GenBank/DDBJ databases">
        <title>OgluRS3 (Oryza glumaepatula Reference Sequence Version 3).</title>
        <authorList>
            <person name="Zhang J."/>
            <person name="Kudrna D."/>
            <person name="Lee S."/>
            <person name="Talag J."/>
            <person name="Welchert J."/>
            <person name="Wing R.A."/>
        </authorList>
    </citation>
    <scope>NUCLEOTIDE SEQUENCE [LARGE SCALE GENOMIC DNA]</scope>
</reference>
<evidence type="ECO:0000313" key="3">
    <source>
        <dbReference type="Proteomes" id="UP000026961"/>
    </source>
</evidence>
<proteinExistence type="predicted"/>
<dbReference type="Gramene" id="OGLUM10G12190.1">
    <property type="protein sequence ID" value="OGLUM10G12190.1"/>
    <property type="gene ID" value="OGLUM10G12190"/>
</dbReference>
<evidence type="ECO:0000256" key="1">
    <source>
        <dbReference type="SAM" id="MobiDB-lite"/>
    </source>
</evidence>
<dbReference type="AlphaFoldDB" id="A0A0E0BBD2"/>
<reference evidence="2" key="1">
    <citation type="submission" date="2015-04" db="UniProtKB">
        <authorList>
            <consortium name="EnsemblPlants"/>
        </authorList>
    </citation>
    <scope>IDENTIFICATION</scope>
</reference>
<keyword evidence="3" id="KW-1185">Reference proteome</keyword>
<sequence length="80" mass="8777">MPSPKQNRAATGNRASRTTSRTSTSPSPLLPPPTRAAMSTTRASTAVCCSGGGEWPDGRPFFFFLTWHRGPKYRWVIAHD</sequence>